<reference evidence="4" key="1">
    <citation type="submission" date="2007-07" db="EMBL/GenBank/DDBJ databases">
        <title>PCAP assembly of the Caenorhabditis remanei genome.</title>
        <authorList>
            <consortium name="The Caenorhabditis remanei Sequencing Consortium"/>
            <person name="Wilson R.K."/>
        </authorList>
    </citation>
    <scope>NUCLEOTIDE SEQUENCE [LARGE SCALE GENOMIC DNA]</scope>
    <source>
        <strain evidence="4">PB4641</strain>
    </source>
</reference>
<dbReference type="STRING" id="31234.E3MFX5"/>
<evidence type="ECO:0000256" key="1">
    <source>
        <dbReference type="ARBA" id="ARBA00010718"/>
    </source>
</evidence>
<protein>
    <submittedName>
        <fullName evidence="4">CRE-CAH-1 protein</fullName>
    </submittedName>
</protein>
<dbReference type="Pfam" id="PF00194">
    <property type="entry name" value="Carb_anhydrase"/>
    <property type="match status" value="1"/>
</dbReference>
<dbReference type="PANTHER" id="PTHR18952">
    <property type="entry name" value="CARBONIC ANHYDRASE"/>
    <property type="match status" value="1"/>
</dbReference>
<accession>E3MFX5</accession>
<sequence>MRFECSQFPLFLIHLLVFFISFKSSNASQNYQWSYDSDVFGGPDFWGLVEKDWWMCKKGRLQSPIDIQPDRLLFDASVKPVRLDKLPVLSEFVNTGQMVRIRIGYSAKKPSVNITSGPLYGYRYRVQRIDFHMGRGTENGSEHTINGRRFPMEVQLVAFNTDLYPNFTAASKSPHGIAILSVLVDFGTQTNQELIKLTVATASISYKDQRVQMADFEPWRLLPFTRDIITYEGSLTSPGCHETVTWIILNQPIFITREHVSAFGARFQKKNLKFQFEEWSHLYLSMEGAEKVPVAPNFRKIQETNNRLVRTNIQHKVILLFSKI</sequence>
<dbReference type="OrthoDB" id="5978072at2759"/>
<keyword evidence="5" id="KW-1185">Reference proteome</keyword>
<comment type="similarity">
    <text evidence="1">Belongs to the alpha-carbonic anhydrase family.</text>
</comment>
<name>E3MFX5_CAERE</name>
<dbReference type="InParanoid" id="E3MFX5"/>
<dbReference type="GO" id="GO:0008270">
    <property type="term" value="F:zinc ion binding"/>
    <property type="evidence" value="ECO:0007669"/>
    <property type="project" value="InterPro"/>
</dbReference>
<dbReference type="Proteomes" id="UP000008281">
    <property type="component" value="Unassembled WGS sequence"/>
</dbReference>
<dbReference type="PROSITE" id="PS51144">
    <property type="entry name" value="ALPHA_CA_2"/>
    <property type="match status" value="1"/>
</dbReference>
<dbReference type="EMBL" id="DS268442">
    <property type="protein sequence ID" value="EFP01178.1"/>
    <property type="molecule type" value="Genomic_DNA"/>
</dbReference>
<gene>
    <name evidence="4" type="primary">Cre-cah-1</name>
    <name evidence="4" type="ORF">CRE_24420</name>
</gene>
<evidence type="ECO:0000313" key="4">
    <source>
        <dbReference type="EMBL" id="EFP01178.1"/>
    </source>
</evidence>
<dbReference type="PANTHER" id="PTHR18952:SF258">
    <property type="entry name" value="CARBONIC ANHYDRASE-LIKE PROTEIN 1-RELATED"/>
    <property type="match status" value="1"/>
</dbReference>
<dbReference type="InterPro" id="IPR023561">
    <property type="entry name" value="Carbonic_anhydrase_a-class"/>
</dbReference>
<proteinExistence type="inferred from homology"/>
<dbReference type="GO" id="GO:0004089">
    <property type="term" value="F:carbonate dehydratase activity"/>
    <property type="evidence" value="ECO:0007669"/>
    <property type="project" value="InterPro"/>
</dbReference>
<dbReference type="Gene3D" id="3.10.200.10">
    <property type="entry name" value="Alpha carbonic anhydrase"/>
    <property type="match status" value="1"/>
</dbReference>
<dbReference type="SUPFAM" id="SSF51069">
    <property type="entry name" value="Carbonic anhydrase"/>
    <property type="match status" value="1"/>
</dbReference>
<dbReference type="InterPro" id="IPR041878">
    <property type="entry name" value="Alpha_CARP_X/XI"/>
</dbReference>
<dbReference type="GO" id="GO:0006730">
    <property type="term" value="P:one-carbon metabolic process"/>
    <property type="evidence" value="ECO:0007669"/>
    <property type="project" value="TreeGrafter"/>
</dbReference>
<dbReference type="HOGENOM" id="CLU_039326_7_1_1"/>
<dbReference type="FunCoup" id="E3MFX5">
    <property type="interactions" value="363"/>
</dbReference>
<organism evidence="5">
    <name type="scientific">Caenorhabditis remanei</name>
    <name type="common">Caenorhabditis vulgaris</name>
    <dbReference type="NCBI Taxonomy" id="31234"/>
    <lineage>
        <taxon>Eukaryota</taxon>
        <taxon>Metazoa</taxon>
        <taxon>Ecdysozoa</taxon>
        <taxon>Nematoda</taxon>
        <taxon>Chromadorea</taxon>
        <taxon>Rhabditida</taxon>
        <taxon>Rhabditina</taxon>
        <taxon>Rhabditomorpha</taxon>
        <taxon>Rhabditoidea</taxon>
        <taxon>Rhabditidae</taxon>
        <taxon>Peloderinae</taxon>
        <taxon>Caenorhabditis</taxon>
    </lineage>
</organism>
<feature type="chain" id="PRO_5003175730" evidence="2">
    <location>
        <begin position="28"/>
        <end position="324"/>
    </location>
</feature>
<evidence type="ECO:0000259" key="3">
    <source>
        <dbReference type="PROSITE" id="PS51144"/>
    </source>
</evidence>
<dbReference type="InterPro" id="IPR001148">
    <property type="entry name" value="CA_dom"/>
</dbReference>
<dbReference type="InterPro" id="IPR036398">
    <property type="entry name" value="CA_dom_sf"/>
</dbReference>
<feature type="domain" description="Alpha-carbonic anhydrase" evidence="3">
    <location>
        <begin position="31"/>
        <end position="313"/>
    </location>
</feature>
<dbReference type="OMA" id="HKNQNAC"/>
<dbReference type="SMART" id="SM01057">
    <property type="entry name" value="Carb_anhydrase"/>
    <property type="match status" value="1"/>
</dbReference>
<feature type="signal peptide" evidence="2">
    <location>
        <begin position="1"/>
        <end position="27"/>
    </location>
</feature>
<evidence type="ECO:0000313" key="5">
    <source>
        <dbReference type="Proteomes" id="UP000008281"/>
    </source>
</evidence>
<dbReference type="AlphaFoldDB" id="E3MFX5"/>
<evidence type="ECO:0000256" key="2">
    <source>
        <dbReference type="SAM" id="SignalP"/>
    </source>
</evidence>
<dbReference type="CDD" id="cd03121">
    <property type="entry name" value="alpha_CARP_X_XI_like"/>
    <property type="match status" value="1"/>
</dbReference>
<keyword evidence="2" id="KW-0732">Signal</keyword>
<dbReference type="eggNOG" id="KOG0382">
    <property type="taxonomic scope" value="Eukaryota"/>
</dbReference>